<reference evidence="2 3" key="1">
    <citation type="journal article" date="2018" name="Nat. Ecol. Evol.">
        <title>Shark genomes provide insights into elasmobranch evolution and the origin of vertebrates.</title>
        <authorList>
            <person name="Hara Y"/>
            <person name="Yamaguchi K"/>
            <person name="Onimaru K"/>
            <person name="Kadota M"/>
            <person name="Koyanagi M"/>
            <person name="Keeley SD"/>
            <person name="Tatsumi K"/>
            <person name="Tanaka K"/>
            <person name="Motone F"/>
            <person name="Kageyama Y"/>
            <person name="Nozu R"/>
            <person name="Adachi N"/>
            <person name="Nishimura O"/>
            <person name="Nakagawa R"/>
            <person name="Tanegashima C"/>
            <person name="Kiyatake I"/>
            <person name="Matsumoto R"/>
            <person name="Murakumo K"/>
            <person name="Nishida K"/>
            <person name="Terakita A"/>
            <person name="Kuratani S"/>
            <person name="Sato K"/>
            <person name="Hyodo S Kuraku.S."/>
        </authorList>
    </citation>
    <scope>NUCLEOTIDE SEQUENCE [LARGE SCALE GENOMIC DNA]</scope>
</reference>
<name>A0A401TL81_CHIPU</name>
<accession>A0A401TL81</accession>
<gene>
    <name evidence="2" type="ORF">chiPu_0027343</name>
</gene>
<feature type="region of interest" description="Disordered" evidence="1">
    <location>
        <begin position="1"/>
        <end position="137"/>
    </location>
</feature>
<dbReference type="AlphaFoldDB" id="A0A401TL81"/>
<dbReference type="EMBL" id="BEZZ01101419">
    <property type="protein sequence ID" value="GCC43373.1"/>
    <property type="molecule type" value="Genomic_DNA"/>
</dbReference>
<comment type="caution">
    <text evidence="2">The sequence shown here is derived from an EMBL/GenBank/DDBJ whole genome shotgun (WGS) entry which is preliminary data.</text>
</comment>
<dbReference type="Proteomes" id="UP000287033">
    <property type="component" value="Unassembled WGS sequence"/>
</dbReference>
<keyword evidence="3" id="KW-1185">Reference proteome</keyword>
<protein>
    <submittedName>
        <fullName evidence="2">Uncharacterized protein</fullName>
    </submittedName>
</protein>
<evidence type="ECO:0000313" key="2">
    <source>
        <dbReference type="EMBL" id="GCC43373.1"/>
    </source>
</evidence>
<sequence length="267" mass="28402">VPLPGGGVRPRASLSLSPSPLPVPPERWRRGGAARGNDADRSGTRPPSAPPNQPPRLSHIAAPPSPCGQWASTSRLSDADRPPIGCKAWRVGGSGNAGLPVRAANEERRGERRHQLEKGGVRRPTNHRSGAGRPIVLPGVMDVGPTIQDAYPARAPVATYTNHPMGALWGWVHPAKAGRGFDLTDCPSLQWEPGSPSSGPMGKRFGQRLAADGRGLGPMGVRSLAAGPMGTRRKGRVPSQLSVGEGLRRRSHVLRLSLQVHHYRRHG</sequence>
<evidence type="ECO:0000256" key="1">
    <source>
        <dbReference type="SAM" id="MobiDB-lite"/>
    </source>
</evidence>
<feature type="non-terminal residue" evidence="2">
    <location>
        <position position="1"/>
    </location>
</feature>
<organism evidence="2 3">
    <name type="scientific">Chiloscyllium punctatum</name>
    <name type="common">Brownbanded bambooshark</name>
    <name type="synonym">Hemiscyllium punctatum</name>
    <dbReference type="NCBI Taxonomy" id="137246"/>
    <lineage>
        <taxon>Eukaryota</taxon>
        <taxon>Metazoa</taxon>
        <taxon>Chordata</taxon>
        <taxon>Craniata</taxon>
        <taxon>Vertebrata</taxon>
        <taxon>Chondrichthyes</taxon>
        <taxon>Elasmobranchii</taxon>
        <taxon>Galeomorphii</taxon>
        <taxon>Galeoidea</taxon>
        <taxon>Orectolobiformes</taxon>
        <taxon>Hemiscylliidae</taxon>
        <taxon>Chiloscyllium</taxon>
    </lineage>
</organism>
<feature type="compositionally biased region" description="Basic and acidic residues" evidence="1">
    <location>
        <begin position="104"/>
        <end position="120"/>
    </location>
</feature>
<evidence type="ECO:0000313" key="3">
    <source>
        <dbReference type="Proteomes" id="UP000287033"/>
    </source>
</evidence>
<proteinExistence type="predicted"/>